<keyword evidence="2" id="KW-1185">Reference proteome</keyword>
<accession>A0ACC2JTF2</accession>
<protein>
    <submittedName>
        <fullName evidence="1">Uncharacterized protein</fullName>
    </submittedName>
</protein>
<proteinExistence type="predicted"/>
<comment type="caution">
    <text evidence="1">The sequence shown here is derived from an EMBL/GenBank/DDBJ whole genome shotgun (WGS) entry which is preliminary data.</text>
</comment>
<dbReference type="Proteomes" id="UP001153332">
    <property type="component" value="Unassembled WGS sequence"/>
</dbReference>
<dbReference type="EMBL" id="JAPUUL010000474">
    <property type="protein sequence ID" value="KAJ8130542.1"/>
    <property type="molecule type" value="Genomic_DNA"/>
</dbReference>
<evidence type="ECO:0000313" key="1">
    <source>
        <dbReference type="EMBL" id="KAJ8130542.1"/>
    </source>
</evidence>
<gene>
    <name evidence="1" type="ORF">O1611_g3084</name>
</gene>
<evidence type="ECO:0000313" key="2">
    <source>
        <dbReference type="Proteomes" id="UP001153332"/>
    </source>
</evidence>
<reference evidence="1" key="1">
    <citation type="submission" date="2022-12" db="EMBL/GenBank/DDBJ databases">
        <title>Genome Sequence of Lasiodiplodia mahajangana.</title>
        <authorList>
            <person name="Buettner E."/>
        </authorList>
    </citation>
    <scope>NUCLEOTIDE SEQUENCE</scope>
    <source>
        <strain evidence="1">VT137</strain>
    </source>
</reference>
<organism evidence="1 2">
    <name type="scientific">Lasiodiplodia mahajangana</name>
    <dbReference type="NCBI Taxonomy" id="1108764"/>
    <lineage>
        <taxon>Eukaryota</taxon>
        <taxon>Fungi</taxon>
        <taxon>Dikarya</taxon>
        <taxon>Ascomycota</taxon>
        <taxon>Pezizomycotina</taxon>
        <taxon>Dothideomycetes</taxon>
        <taxon>Dothideomycetes incertae sedis</taxon>
        <taxon>Botryosphaeriales</taxon>
        <taxon>Botryosphaeriaceae</taxon>
        <taxon>Lasiodiplodia</taxon>
    </lineage>
</organism>
<sequence length="697" mass="78306">MGSTNDAEFYFLRDKSRACKLQFRKCLEIQNFDYDIWIEQKSAEFNWWTSGLNADKSGPRSLDAQLTLRPDIRDVVAVALDGLESALDKFYQIATSIPAEGNRTGLADSDGELRAAGGARPPSPWSDMADGSESSSSPSCRGAKEDVRGSNSDVSPTRDVYNEQRVYIETFLEALTRIHAEIKRSGLKFRNQGADEALKRAEEEYRLQAADLGEHQALQGENGKHERFRRYLTKLVLWNDYKHHLVQRLSCGISQPTEKSGRRDEQDREFLLQKKLLIVIRAYLVDPARLTTVQRRLINANVVRRNRFVYASNATKVSTEGEKEPQTPPTPMTKSIAQQPLLTDRTESFLQSSQPPPQYVIPAKPKQDESEAGESLVAQQATALESRFSITGELSSRKATKSTASTATEISARVGHLDYPECPAEYGQFPCPYCAVILTGEYTDKDKWRGHVARDLCPYICVFENCESPEEMFASSYEWMLHMARFHSETEWICRKCTRHSAPDTRDISISFQTPKILEEHLLSSHSLLDTSELGLLVDAGKRMTGIQKAKCPLCRPGLVTHERDKDDDNTTPPPIAGHQTGLIQLEEDEHIATHIHEFALRSFPSPAEGKCDTIYCFEEACQWREKRSSEENASRLASEHALASTYLGIGRTKEASLLIAMNSLADAYHAEGRVEEAVKAFGQILELDKSIEEAPM</sequence>
<name>A0ACC2JTF2_9PEZI</name>